<reference evidence="2" key="1">
    <citation type="journal article" date="2022" name="Mol. Ecol. Resour.">
        <title>The genomes of chicory, endive, great burdock and yacon provide insights into Asteraceae palaeo-polyploidization history and plant inulin production.</title>
        <authorList>
            <person name="Fan W."/>
            <person name="Wang S."/>
            <person name="Wang H."/>
            <person name="Wang A."/>
            <person name="Jiang F."/>
            <person name="Liu H."/>
            <person name="Zhao H."/>
            <person name="Xu D."/>
            <person name="Zhang Y."/>
        </authorList>
    </citation>
    <scope>NUCLEOTIDE SEQUENCE [LARGE SCALE GENOMIC DNA]</scope>
    <source>
        <strain evidence="2">cv. Yunnan</strain>
    </source>
</reference>
<proteinExistence type="predicted"/>
<accession>A0ACB9HGE2</accession>
<organism evidence="1 2">
    <name type="scientific">Smallanthus sonchifolius</name>
    <dbReference type="NCBI Taxonomy" id="185202"/>
    <lineage>
        <taxon>Eukaryota</taxon>
        <taxon>Viridiplantae</taxon>
        <taxon>Streptophyta</taxon>
        <taxon>Embryophyta</taxon>
        <taxon>Tracheophyta</taxon>
        <taxon>Spermatophyta</taxon>
        <taxon>Magnoliopsida</taxon>
        <taxon>eudicotyledons</taxon>
        <taxon>Gunneridae</taxon>
        <taxon>Pentapetalae</taxon>
        <taxon>asterids</taxon>
        <taxon>campanulids</taxon>
        <taxon>Asterales</taxon>
        <taxon>Asteraceae</taxon>
        <taxon>Asteroideae</taxon>
        <taxon>Heliantheae alliance</taxon>
        <taxon>Millerieae</taxon>
        <taxon>Smallanthus</taxon>
    </lineage>
</organism>
<protein>
    <submittedName>
        <fullName evidence="1">Uncharacterized protein</fullName>
    </submittedName>
</protein>
<evidence type="ECO:0000313" key="1">
    <source>
        <dbReference type="EMBL" id="KAI3794503.1"/>
    </source>
</evidence>
<evidence type="ECO:0000313" key="2">
    <source>
        <dbReference type="Proteomes" id="UP001056120"/>
    </source>
</evidence>
<gene>
    <name evidence="1" type="ORF">L1987_37135</name>
</gene>
<dbReference type="Proteomes" id="UP001056120">
    <property type="component" value="Linkage Group LG12"/>
</dbReference>
<keyword evidence="2" id="KW-1185">Reference proteome</keyword>
<comment type="caution">
    <text evidence="1">The sequence shown here is derived from an EMBL/GenBank/DDBJ whole genome shotgun (WGS) entry which is preliminary data.</text>
</comment>
<name>A0ACB9HGE2_9ASTR</name>
<dbReference type="EMBL" id="CM042029">
    <property type="protein sequence ID" value="KAI3794503.1"/>
    <property type="molecule type" value="Genomic_DNA"/>
</dbReference>
<sequence length="83" mass="8865">MEIGNPQVDVVITPDHNPNSGVDNEVLETVNVGVGYDFDFADASGMSGGLLCVWDLAPFLANTLHRIQTSFSLGAQSKVMMLP</sequence>
<reference evidence="1 2" key="2">
    <citation type="journal article" date="2022" name="Mol. Ecol. Resour.">
        <title>The genomes of chicory, endive, great burdock and yacon provide insights into Asteraceae paleo-polyploidization history and plant inulin production.</title>
        <authorList>
            <person name="Fan W."/>
            <person name="Wang S."/>
            <person name="Wang H."/>
            <person name="Wang A."/>
            <person name="Jiang F."/>
            <person name="Liu H."/>
            <person name="Zhao H."/>
            <person name="Xu D."/>
            <person name="Zhang Y."/>
        </authorList>
    </citation>
    <scope>NUCLEOTIDE SEQUENCE [LARGE SCALE GENOMIC DNA]</scope>
    <source>
        <strain evidence="2">cv. Yunnan</strain>
        <tissue evidence="1">Leaves</tissue>
    </source>
</reference>